<dbReference type="InterPro" id="IPR013783">
    <property type="entry name" value="Ig-like_fold"/>
</dbReference>
<organism evidence="2 3">
    <name type="scientific">Paralvinella palmiformis</name>
    <dbReference type="NCBI Taxonomy" id="53620"/>
    <lineage>
        <taxon>Eukaryota</taxon>
        <taxon>Metazoa</taxon>
        <taxon>Spiralia</taxon>
        <taxon>Lophotrochozoa</taxon>
        <taxon>Annelida</taxon>
        <taxon>Polychaeta</taxon>
        <taxon>Sedentaria</taxon>
        <taxon>Canalipalpata</taxon>
        <taxon>Terebellida</taxon>
        <taxon>Terebelliformia</taxon>
        <taxon>Alvinellidae</taxon>
        <taxon>Paralvinella</taxon>
    </lineage>
</organism>
<dbReference type="CDD" id="cd00063">
    <property type="entry name" value="FN3"/>
    <property type="match status" value="1"/>
</dbReference>
<accession>A0AAD9MUH6</accession>
<sequence length="429" mass="48551">MTLYIKGGYSLCETSPTNIGLPLHVNMTISICLTANPFTQLTDSNWRFKSSESDYMINGLPNGVLTSVKDTNHPFKKYVMLMITKILESHYGTYTLQVNNRFNVQQLTHVISLLPEGPPVTPRDIKIIYITAVSIYLEWTAGFDGGPDQTFWLNVFDRETSDWFIVPNIPDTTKGQGGLFEYKLTTKQDLLPGHKYIIHVGAINSISNVTGSSVMAQIKLTATSDKGLPVITIIGSTFGVLVAAGIVTIITLLWRRGRICKGTRKQSRQRQERSELESYETLEISQRQQSQISSVYQLLTKPELTEITNSDIILQSLIISGEFYDIRNGQLKTEENLSFDIIIKEVKNSNIFYKQYLREQGVAMCKLRSNDYTIACFGMSQASSPLLQYFGLKRTHHQQRAMQTYRICYVTGCKSTREMGRTTSCKYIL</sequence>
<reference evidence="2" key="1">
    <citation type="journal article" date="2023" name="Mol. Biol. Evol.">
        <title>Third-Generation Sequencing Reveals the Adaptive Role of the Epigenome in Three Deep-Sea Polychaetes.</title>
        <authorList>
            <person name="Perez M."/>
            <person name="Aroh O."/>
            <person name="Sun Y."/>
            <person name="Lan Y."/>
            <person name="Juniper S.K."/>
            <person name="Young C.R."/>
            <person name="Angers B."/>
            <person name="Qian P.Y."/>
        </authorList>
    </citation>
    <scope>NUCLEOTIDE SEQUENCE</scope>
    <source>
        <strain evidence="2">P08H-3</strain>
    </source>
</reference>
<evidence type="ECO:0000256" key="1">
    <source>
        <dbReference type="SAM" id="Phobius"/>
    </source>
</evidence>
<evidence type="ECO:0000313" key="3">
    <source>
        <dbReference type="Proteomes" id="UP001208570"/>
    </source>
</evidence>
<dbReference type="AlphaFoldDB" id="A0AAD9MUH6"/>
<keyword evidence="1" id="KW-1133">Transmembrane helix</keyword>
<dbReference type="Gene3D" id="2.60.40.10">
    <property type="entry name" value="Immunoglobulins"/>
    <property type="match status" value="1"/>
</dbReference>
<keyword evidence="1" id="KW-0472">Membrane</keyword>
<evidence type="ECO:0000313" key="2">
    <source>
        <dbReference type="EMBL" id="KAK2144578.1"/>
    </source>
</evidence>
<comment type="caution">
    <text evidence="2">The sequence shown here is derived from an EMBL/GenBank/DDBJ whole genome shotgun (WGS) entry which is preliminary data.</text>
</comment>
<feature type="transmembrane region" description="Helical" evidence="1">
    <location>
        <begin position="228"/>
        <end position="254"/>
    </location>
</feature>
<protein>
    <submittedName>
        <fullName evidence="2">Uncharacterized protein</fullName>
    </submittedName>
</protein>
<proteinExistence type="predicted"/>
<dbReference type="SUPFAM" id="SSF49265">
    <property type="entry name" value="Fibronectin type III"/>
    <property type="match status" value="1"/>
</dbReference>
<dbReference type="EMBL" id="JAODUP010000745">
    <property type="protein sequence ID" value="KAK2144578.1"/>
    <property type="molecule type" value="Genomic_DNA"/>
</dbReference>
<gene>
    <name evidence="2" type="ORF">LSH36_745g01021</name>
</gene>
<keyword evidence="3" id="KW-1185">Reference proteome</keyword>
<dbReference type="InterPro" id="IPR036116">
    <property type="entry name" value="FN3_sf"/>
</dbReference>
<dbReference type="Proteomes" id="UP001208570">
    <property type="component" value="Unassembled WGS sequence"/>
</dbReference>
<keyword evidence="1" id="KW-0812">Transmembrane</keyword>
<dbReference type="InterPro" id="IPR003961">
    <property type="entry name" value="FN3_dom"/>
</dbReference>
<name>A0AAD9MUH6_9ANNE</name>